<evidence type="ECO:0000256" key="8">
    <source>
        <dbReference type="ARBA" id="ARBA00032432"/>
    </source>
</evidence>
<comment type="similarity">
    <text evidence="2">Belongs to the tRNA-intron endonuclease family.</text>
</comment>
<evidence type="ECO:0000256" key="7">
    <source>
        <dbReference type="ARBA" id="ARBA00023242"/>
    </source>
</evidence>
<evidence type="ECO:0000256" key="6">
    <source>
        <dbReference type="ARBA" id="ARBA00023239"/>
    </source>
</evidence>
<dbReference type="Pfam" id="PF02778">
    <property type="entry name" value="tRNA_int_endo_N"/>
    <property type="match status" value="1"/>
</dbReference>
<evidence type="ECO:0000256" key="11">
    <source>
        <dbReference type="ARBA" id="ARBA00071058"/>
    </source>
</evidence>
<keyword evidence="17" id="KW-0378">Hydrolase</keyword>
<evidence type="ECO:0000256" key="1">
    <source>
        <dbReference type="ARBA" id="ARBA00004123"/>
    </source>
</evidence>
<evidence type="ECO:0000259" key="15">
    <source>
        <dbReference type="Pfam" id="PF01974"/>
    </source>
</evidence>
<dbReference type="InterPro" id="IPR016589">
    <property type="entry name" value="tRNA_splic_SEN2"/>
</dbReference>
<gene>
    <name evidence="17" type="primary">Tsen2</name>
    <name evidence="17" type="ORF">TOXRED_R00770</name>
</gene>
<dbReference type="EC" id="4.6.1.16" evidence="3"/>
<keyword evidence="5" id="KW-0819">tRNA processing</keyword>
<dbReference type="Gene3D" id="3.40.1170.20">
    <property type="entry name" value="tRNA intron endonuclease, N-terminal domain"/>
    <property type="match status" value="1"/>
</dbReference>
<protein>
    <recommendedName>
        <fullName evidence="11">tRNA-splicing endonuclease subunit SEN2</fullName>
        <ecNumber evidence="3">4.6.1.16</ecNumber>
    </recommendedName>
    <alternativeName>
        <fullName evidence="8 12">tRNA-intron endonuclease Sen2</fullName>
    </alternativeName>
    <alternativeName>
        <fullName evidence="10">tRNA-splicing endonuclease subunit Sen2</fullName>
    </alternativeName>
</protein>
<dbReference type="FunFam" id="3.40.1350.10:FF:000001">
    <property type="entry name" value="tRNA-splicing endonuclease subunit Sen2"/>
    <property type="match status" value="1"/>
</dbReference>
<dbReference type="GO" id="GO:0003676">
    <property type="term" value="F:nucleic acid binding"/>
    <property type="evidence" value="ECO:0007669"/>
    <property type="project" value="InterPro"/>
</dbReference>
<dbReference type="CDD" id="cd22363">
    <property type="entry name" value="tRNA-intron_lyase_C"/>
    <property type="match status" value="1"/>
</dbReference>
<feature type="non-terminal residue" evidence="17">
    <location>
        <position position="1"/>
    </location>
</feature>
<evidence type="ECO:0000256" key="12">
    <source>
        <dbReference type="ARBA" id="ARBA00080319"/>
    </source>
</evidence>
<proteinExistence type="inferred from homology"/>
<feature type="compositionally biased region" description="Basic and acidic residues" evidence="14">
    <location>
        <begin position="195"/>
        <end position="210"/>
    </location>
</feature>
<dbReference type="PIRSF" id="PIRSF011789">
    <property type="entry name" value="tRNA_splic_SEN2"/>
    <property type="match status" value="1"/>
</dbReference>
<evidence type="ECO:0000256" key="5">
    <source>
        <dbReference type="ARBA" id="ARBA00022694"/>
    </source>
</evidence>
<dbReference type="Pfam" id="PF01974">
    <property type="entry name" value="tRNA_int_endo"/>
    <property type="match status" value="1"/>
</dbReference>
<keyword evidence="17" id="KW-0540">Nuclease</keyword>
<feature type="domain" description="tRNA intron endonuclease catalytic" evidence="15">
    <location>
        <begin position="324"/>
        <end position="411"/>
    </location>
</feature>
<feature type="non-terminal residue" evidence="17">
    <location>
        <position position="450"/>
    </location>
</feature>
<comment type="caution">
    <text evidence="17">The sequence shown here is derived from an EMBL/GenBank/DDBJ whole genome shotgun (WGS) entry which is preliminary data.</text>
</comment>
<feature type="region of interest" description="Disordered" evidence="14">
    <location>
        <begin position="131"/>
        <end position="210"/>
    </location>
</feature>
<dbReference type="GO" id="GO:0000213">
    <property type="term" value="F:tRNA-intron lyase activity"/>
    <property type="evidence" value="ECO:0007669"/>
    <property type="project" value="UniProtKB-EC"/>
</dbReference>
<evidence type="ECO:0000256" key="3">
    <source>
        <dbReference type="ARBA" id="ARBA00012573"/>
    </source>
</evidence>
<feature type="active site" evidence="13">
    <location>
        <position position="401"/>
    </location>
</feature>
<dbReference type="InterPro" id="IPR006678">
    <property type="entry name" value="tRNA_intron_Endonuc_N"/>
</dbReference>
<dbReference type="PANTHER" id="PTHR21227">
    <property type="entry name" value="TRNA-SPLICING ENDONUCLEASE SUBUNIT SEN2"/>
    <property type="match status" value="1"/>
</dbReference>
<evidence type="ECO:0000256" key="13">
    <source>
        <dbReference type="PIRSR" id="PIRSR011789-1"/>
    </source>
</evidence>
<dbReference type="GO" id="GO:0005737">
    <property type="term" value="C:cytoplasm"/>
    <property type="evidence" value="ECO:0007669"/>
    <property type="project" value="TreeGrafter"/>
</dbReference>
<keyword evidence="4" id="KW-0507">mRNA processing</keyword>
<dbReference type="GO" id="GO:0000379">
    <property type="term" value="P:tRNA-type intron splice site recognition and cleavage"/>
    <property type="evidence" value="ECO:0007669"/>
    <property type="project" value="TreeGrafter"/>
</dbReference>
<dbReference type="AlphaFoldDB" id="A0A7K5J8Z4"/>
<feature type="active site" evidence="13">
    <location>
        <position position="354"/>
    </location>
</feature>
<feature type="domain" description="tRNA intron endonuclease N-terminal" evidence="16">
    <location>
        <begin position="277"/>
        <end position="314"/>
    </location>
</feature>
<keyword evidence="6" id="KW-0456">Lyase</keyword>
<dbReference type="Gene3D" id="3.40.1350.10">
    <property type="match status" value="1"/>
</dbReference>
<dbReference type="InterPro" id="IPR006676">
    <property type="entry name" value="tRNA_splic"/>
</dbReference>
<organism evidence="17 18">
    <name type="scientific">Toxostoma redivivum</name>
    <name type="common">California thrasher</name>
    <dbReference type="NCBI Taxonomy" id="99882"/>
    <lineage>
        <taxon>Eukaryota</taxon>
        <taxon>Metazoa</taxon>
        <taxon>Chordata</taxon>
        <taxon>Craniata</taxon>
        <taxon>Vertebrata</taxon>
        <taxon>Euteleostomi</taxon>
        <taxon>Archelosauria</taxon>
        <taxon>Archosauria</taxon>
        <taxon>Dinosauria</taxon>
        <taxon>Saurischia</taxon>
        <taxon>Theropoda</taxon>
        <taxon>Coelurosauria</taxon>
        <taxon>Aves</taxon>
        <taxon>Neognathae</taxon>
        <taxon>Neoaves</taxon>
        <taxon>Telluraves</taxon>
        <taxon>Australaves</taxon>
        <taxon>Passeriformes</taxon>
        <taxon>Mimidae</taxon>
        <taxon>Toxostoma</taxon>
    </lineage>
</organism>
<keyword evidence="18" id="KW-1185">Reference proteome</keyword>
<dbReference type="Proteomes" id="UP000523146">
    <property type="component" value="Unassembled WGS sequence"/>
</dbReference>
<dbReference type="PANTHER" id="PTHR21227:SF0">
    <property type="entry name" value="TRNA-SPLICING ENDONUCLEASE SUBUNIT SEN2"/>
    <property type="match status" value="1"/>
</dbReference>
<evidence type="ECO:0000313" key="17">
    <source>
        <dbReference type="EMBL" id="NWS90371.1"/>
    </source>
</evidence>
<comment type="catalytic activity">
    <reaction evidence="9">
        <text>pretRNA = a 3'-half-tRNA molecule with a 5'-OH end + a 5'-half-tRNA molecule with a 2',3'-cyclic phosphate end + an intron with a 2',3'-cyclic phosphate and a 5'-hydroxyl terminus.</text>
        <dbReference type="EC" id="4.6.1.16"/>
    </reaction>
</comment>
<dbReference type="InterPro" id="IPR036167">
    <property type="entry name" value="tRNA_intron_Endo_cat-like_sf"/>
</dbReference>
<evidence type="ECO:0000259" key="16">
    <source>
        <dbReference type="Pfam" id="PF02778"/>
    </source>
</evidence>
<dbReference type="InterPro" id="IPR011856">
    <property type="entry name" value="tRNA_endonuc-like_dom_sf"/>
</dbReference>
<keyword evidence="7" id="KW-0539">Nucleus</keyword>
<dbReference type="GO" id="GO:0006397">
    <property type="term" value="P:mRNA processing"/>
    <property type="evidence" value="ECO:0007669"/>
    <property type="project" value="UniProtKB-KW"/>
</dbReference>
<evidence type="ECO:0000256" key="10">
    <source>
        <dbReference type="ARBA" id="ARBA00067356"/>
    </source>
</evidence>
<reference evidence="17 18" key="1">
    <citation type="submission" date="2019-09" db="EMBL/GenBank/DDBJ databases">
        <title>Bird 10,000 Genomes (B10K) Project - Family phase.</title>
        <authorList>
            <person name="Zhang G."/>
        </authorList>
    </citation>
    <scope>NUCLEOTIDE SEQUENCE [LARGE SCALE GENOMIC DNA]</scope>
    <source>
        <strain evidence="17">B10K-DU-002-15</strain>
        <tissue evidence="17">Muscle</tissue>
    </source>
</reference>
<name>A0A7K5J8Z4_TOXRE</name>
<accession>A0A7K5J8Z4</accession>
<evidence type="ECO:0000313" key="18">
    <source>
        <dbReference type="Proteomes" id="UP000523146"/>
    </source>
</evidence>
<dbReference type="GO" id="GO:0000214">
    <property type="term" value="C:tRNA-intron endonuclease complex"/>
    <property type="evidence" value="ECO:0007669"/>
    <property type="project" value="InterPro"/>
</dbReference>
<sequence>MAEAVFHPPRRKRRVFESYEAPFPVDVGGKDFRLCQAEIINNNVIVRNPEDIEQLYNKGYFGKGILSRSRPVFSISDPLLVAKWRGVNTNMPIITSQKYQRRVQWAKSVLQEQGLDDCSVTKVLENYTKPLGLPFSREDGAEQTGDSCTRGGPKPANAELSRKSAGTEGAQSPEGQNGGSEEGGDAAVGPGSGSREQEQGDSKEMAEGSCHRDPPVLCGCEMKQRAWEGMDSRECAPEYVLVQEEEEGSSHPEDESAQAQENLVKKEVLVCRKNPFRIFEYLQLSLEEAFFLVYALGCLSIYYGEEPLSIVKLWEVFSEVKPDFKTTYMAYHYFRGKGWVPKVGLKYGTDLLLYRKGPPFYHASYSVIAELVDDNFEGSLRRPLSWMSLSGLNRTTANASKELMLCYLIRPSDMTAEEMSTPECMKRIKVQELIVTRWVSSRERSEQDEF</sequence>
<dbReference type="SUPFAM" id="SSF53032">
    <property type="entry name" value="tRNA-intron endonuclease catalytic domain-like"/>
    <property type="match status" value="1"/>
</dbReference>
<evidence type="ECO:0000256" key="2">
    <source>
        <dbReference type="ARBA" id="ARBA00008078"/>
    </source>
</evidence>
<feature type="active site" evidence="13">
    <location>
        <position position="362"/>
    </location>
</feature>
<evidence type="ECO:0000256" key="9">
    <source>
        <dbReference type="ARBA" id="ARBA00034031"/>
    </source>
</evidence>
<evidence type="ECO:0000256" key="14">
    <source>
        <dbReference type="SAM" id="MobiDB-lite"/>
    </source>
</evidence>
<keyword evidence="17" id="KW-0255">Endonuclease</keyword>
<comment type="subcellular location">
    <subcellularLocation>
        <location evidence="1">Nucleus</location>
    </subcellularLocation>
</comment>
<dbReference type="EMBL" id="VXBI01011705">
    <property type="protein sequence ID" value="NWS90371.1"/>
    <property type="molecule type" value="Genomic_DNA"/>
</dbReference>
<dbReference type="InterPro" id="IPR006677">
    <property type="entry name" value="tRNA_intron_Endonuc_cat-like"/>
</dbReference>
<evidence type="ECO:0000256" key="4">
    <source>
        <dbReference type="ARBA" id="ARBA00022664"/>
    </source>
</evidence>